<name>A0A5B7CE49_DAVIN</name>
<evidence type="ECO:0000313" key="1">
    <source>
        <dbReference type="EMBL" id="MPA78396.1"/>
    </source>
</evidence>
<dbReference type="InterPro" id="IPR011009">
    <property type="entry name" value="Kinase-like_dom_sf"/>
</dbReference>
<protein>
    <submittedName>
        <fullName evidence="1">Uncharacterized protein</fullName>
    </submittedName>
</protein>
<dbReference type="AlphaFoldDB" id="A0A5B7CE49"/>
<organism evidence="1">
    <name type="scientific">Davidia involucrata</name>
    <name type="common">Dove tree</name>
    <dbReference type="NCBI Taxonomy" id="16924"/>
    <lineage>
        <taxon>Eukaryota</taxon>
        <taxon>Viridiplantae</taxon>
        <taxon>Streptophyta</taxon>
        <taxon>Embryophyta</taxon>
        <taxon>Tracheophyta</taxon>
        <taxon>Spermatophyta</taxon>
        <taxon>Magnoliopsida</taxon>
        <taxon>eudicotyledons</taxon>
        <taxon>Gunneridae</taxon>
        <taxon>Pentapetalae</taxon>
        <taxon>asterids</taxon>
        <taxon>Cornales</taxon>
        <taxon>Nyssaceae</taxon>
        <taxon>Davidia</taxon>
    </lineage>
</organism>
<accession>A0A5B7CE49</accession>
<sequence length="146" mass="16700">MSRLCLALTEICTFLDPLFFPNFLNFLTGNGDPTFDVYSLGVVILQMVMKENDIGEVPRSERGVQEQKMLFKKKLGKKSRSEKVHISIKERHERDMKGHAVHKILRRSGCNEEYAKVITMLGIDCTNDHSGSRPSIIEVINRLNHL</sequence>
<reference evidence="1" key="1">
    <citation type="submission" date="2019-08" db="EMBL/GenBank/DDBJ databases">
        <title>Reference gene set and small RNA set construction with multiple tissues from Davidia involucrata Baill.</title>
        <authorList>
            <person name="Yang H."/>
            <person name="Zhou C."/>
            <person name="Li G."/>
            <person name="Wang J."/>
            <person name="Gao P."/>
            <person name="Wang M."/>
            <person name="Wang R."/>
            <person name="Zhao Y."/>
        </authorList>
    </citation>
    <scope>NUCLEOTIDE SEQUENCE</scope>
    <source>
        <tissue evidence="1">Mixed with DoveR01_LX</tissue>
    </source>
</reference>
<dbReference type="EMBL" id="GHES01047837">
    <property type="protein sequence ID" value="MPA78396.1"/>
    <property type="molecule type" value="Transcribed_RNA"/>
</dbReference>
<gene>
    <name evidence="1" type="ORF">Din_047837</name>
</gene>
<dbReference type="SUPFAM" id="SSF56112">
    <property type="entry name" value="Protein kinase-like (PK-like)"/>
    <property type="match status" value="1"/>
</dbReference>
<proteinExistence type="predicted"/>
<dbReference type="Gene3D" id="1.10.510.10">
    <property type="entry name" value="Transferase(Phosphotransferase) domain 1"/>
    <property type="match status" value="1"/>
</dbReference>